<comment type="subcellular location">
    <subcellularLocation>
        <location evidence="1 15">Cytoplasm</location>
    </subcellularLocation>
</comment>
<dbReference type="Pfam" id="PF17759">
    <property type="entry name" value="tRNA_synthFbeta"/>
    <property type="match status" value="1"/>
</dbReference>
<dbReference type="InterPro" id="IPR004532">
    <property type="entry name" value="Phe-tRNA-ligase_IIc_bsu_bact"/>
</dbReference>
<evidence type="ECO:0000256" key="15">
    <source>
        <dbReference type="HAMAP-Rule" id="MF_00283"/>
    </source>
</evidence>
<feature type="binding site" evidence="15">
    <location>
        <position position="464"/>
    </location>
    <ligand>
        <name>Mg(2+)</name>
        <dbReference type="ChEBI" id="CHEBI:18420"/>
        <note>shared with alpha subunit</note>
    </ligand>
</feature>
<evidence type="ECO:0000256" key="8">
    <source>
        <dbReference type="ARBA" id="ARBA00022741"/>
    </source>
</evidence>
<keyword evidence="5 16" id="KW-0820">tRNA-binding</keyword>
<keyword evidence="9 15" id="KW-0067">ATP-binding</keyword>
<dbReference type="GO" id="GO:0005524">
    <property type="term" value="F:ATP binding"/>
    <property type="evidence" value="ECO:0007669"/>
    <property type="project" value="UniProtKB-UniRule"/>
</dbReference>
<evidence type="ECO:0000259" key="17">
    <source>
        <dbReference type="PROSITE" id="PS50886"/>
    </source>
</evidence>
<dbReference type="CDD" id="cd02796">
    <property type="entry name" value="tRNA_bind_bactPheRS"/>
    <property type="match status" value="1"/>
</dbReference>
<dbReference type="Gene3D" id="3.30.70.380">
    <property type="entry name" value="Ferrodoxin-fold anticodon-binding domain"/>
    <property type="match status" value="1"/>
</dbReference>
<dbReference type="Pfam" id="PF03483">
    <property type="entry name" value="B3_4"/>
    <property type="match status" value="1"/>
</dbReference>
<keyword evidence="6 15" id="KW-0436">Ligase</keyword>
<dbReference type="InterPro" id="IPR033714">
    <property type="entry name" value="tRNA_bind_bactPheRS"/>
</dbReference>
<dbReference type="Gene3D" id="3.30.56.10">
    <property type="match status" value="2"/>
</dbReference>
<proteinExistence type="inferred from homology"/>
<dbReference type="NCBIfam" id="TIGR00472">
    <property type="entry name" value="pheT_bact"/>
    <property type="match status" value="1"/>
</dbReference>
<evidence type="ECO:0000256" key="11">
    <source>
        <dbReference type="ARBA" id="ARBA00022884"/>
    </source>
</evidence>
<dbReference type="SMART" id="SM00873">
    <property type="entry name" value="B3_4"/>
    <property type="match status" value="1"/>
</dbReference>
<evidence type="ECO:0000256" key="10">
    <source>
        <dbReference type="ARBA" id="ARBA00022842"/>
    </source>
</evidence>
<dbReference type="InterPro" id="IPR041616">
    <property type="entry name" value="PheRS_beta_core"/>
</dbReference>
<dbReference type="PANTHER" id="PTHR10947:SF0">
    <property type="entry name" value="PHENYLALANINE--TRNA LIGASE BETA SUBUNIT"/>
    <property type="match status" value="1"/>
</dbReference>
<dbReference type="FunFam" id="2.40.50.140:FF:000045">
    <property type="entry name" value="Phenylalanine--tRNA ligase beta subunit"/>
    <property type="match status" value="1"/>
</dbReference>
<dbReference type="HOGENOM" id="CLU_016891_0_0_4"/>
<dbReference type="FunFam" id="3.50.40.10:FF:000001">
    <property type="entry name" value="Phenylalanine--tRNA ligase beta subunit"/>
    <property type="match status" value="1"/>
</dbReference>
<dbReference type="GO" id="GO:0004826">
    <property type="term" value="F:phenylalanine-tRNA ligase activity"/>
    <property type="evidence" value="ECO:0007669"/>
    <property type="project" value="UniProtKB-UniRule"/>
</dbReference>
<dbReference type="Gene3D" id="3.50.40.10">
    <property type="entry name" value="Phenylalanyl-trna Synthetase, Chain B, domain 3"/>
    <property type="match status" value="1"/>
</dbReference>
<dbReference type="PROSITE" id="PS50886">
    <property type="entry name" value="TRBD"/>
    <property type="match status" value="1"/>
</dbReference>
<feature type="binding site" evidence="15">
    <location>
        <position position="454"/>
    </location>
    <ligand>
        <name>Mg(2+)</name>
        <dbReference type="ChEBI" id="CHEBI:18420"/>
        <note>shared with alpha subunit</note>
    </ligand>
</feature>
<evidence type="ECO:0000256" key="13">
    <source>
        <dbReference type="ARBA" id="ARBA00023146"/>
    </source>
</evidence>
<dbReference type="CDD" id="cd00769">
    <property type="entry name" value="PheRS_beta_core"/>
    <property type="match status" value="1"/>
</dbReference>
<protein>
    <recommendedName>
        <fullName evidence="15">Phenylalanine--tRNA ligase beta subunit</fullName>
        <ecNumber evidence="15">6.1.1.20</ecNumber>
    </recommendedName>
    <alternativeName>
        <fullName evidence="15">Phenylalanyl-tRNA synthetase beta subunit</fullName>
        <shortName evidence="15">PheRS</shortName>
    </alternativeName>
</protein>
<dbReference type="GO" id="GO:0000287">
    <property type="term" value="F:magnesium ion binding"/>
    <property type="evidence" value="ECO:0007669"/>
    <property type="project" value="UniProtKB-UniRule"/>
</dbReference>
<dbReference type="STRING" id="62928.azo1084"/>
<feature type="domain" description="TRNA-binding" evidence="17">
    <location>
        <begin position="39"/>
        <end position="148"/>
    </location>
</feature>
<dbReference type="SMART" id="SM00874">
    <property type="entry name" value="B5"/>
    <property type="match status" value="1"/>
</dbReference>
<evidence type="ECO:0000256" key="14">
    <source>
        <dbReference type="ARBA" id="ARBA00049255"/>
    </source>
</evidence>
<evidence type="ECO:0000313" key="20">
    <source>
        <dbReference type="EMBL" id="CAL93701.1"/>
    </source>
</evidence>
<evidence type="ECO:0000256" key="3">
    <source>
        <dbReference type="ARBA" id="ARBA00011209"/>
    </source>
</evidence>
<dbReference type="Pfam" id="PF03484">
    <property type="entry name" value="B5"/>
    <property type="match status" value="1"/>
</dbReference>
<keyword evidence="12 15" id="KW-0648">Protein biosynthesis</keyword>
<dbReference type="RefSeq" id="WP_011764818.1">
    <property type="nucleotide sequence ID" value="NC_008702.1"/>
</dbReference>
<sequence length="796" mass="85861">MQFSEQWLRTFVNPPLDSDALGHLLTMAGLEVEEAQPVAPAFSGIVVASIIEAEKHPNADKLRVCKVDAGTGELLQIVCGAPNAAAGMKVPCALVGAQLPGDFAIKAAKLRGVESFGMLCSARELGISEDHGGLLELPADAPVGCDIRAYLALDDTLFTIKLTPNRADCLSLAGVAREVAAITAAELSLPAVQPVEPVTDARRAVALDVPAACPRYCGRVLRGVDARAQTPDWMKQRLQRSGLRPISALVDITNYVMLELGQPLHAFDDARISGSVHVRLALPGEQLLLLNGQTVSLTPDSLVIADEDRVLALAGVMGGEECGVTLDTRDVFLESAFFAPAGIAGRARSYGFSSDAAHRFERGVDFALGPRAIERATRLILDICGGEAGPTVVAEVASALPERPAVRLRPERARRLLGVTLDDGQMQALLERVHLNVVPSGSDLLVTPPSFRFDVEIEEDLIEELARLHGYDNIPAVPPQGQLMMLERSESARSPWTVRHLLAARGYQEVVNFAFVEEAWERDFCANEDPIRLANPIASQMSVMRSSLVPGLVANLATNRKRQQQRVRVFEVGRCFERKADGEPVAGFHQPVRIAALAAGGVVPEQWGERERQVDFYDVKGDLEALFAPRLLSFEPLSHPALHPGRAAAVLLDGRRIGWLGEVHPVWVQRYDVGSAPVVFEVDLDSALESRLPSFGGVSRMPAVTRDLALVVAAEVPAARILEVLKAAAGPLVTEISLFDLYHGKGIDPDKKSLAFRVLMQDTHRTLEDAEVDAAVAALVQQAELVFGARLRGAVE</sequence>
<dbReference type="InterPro" id="IPR036690">
    <property type="entry name" value="Fdx_antiC-bd_sf"/>
</dbReference>
<name>A1K4E6_AZOSB</name>
<dbReference type="InterPro" id="IPR005147">
    <property type="entry name" value="tRNA_synthase_B5-dom"/>
</dbReference>
<keyword evidence="7 15" id="KW-0479">Metal-binding</keyword>
<reference evidence="20 21" key="1">
    <citation type="journal article" date="2006" name="Nat. Biotechnol.">
        <title>Complete genome of the mutualistic, N2-fixing grass endophyte Azoarcus sp. strain BH72.</title>
        <authorList>
            <person name="Krause A."/>
            <person name="Ramakumar A."/>
            <person name="Bartels D."/>
            <person name="Battistoni F."/>
            <person name="Bekel T."/>
            <person name="Boch J."/>
            <person name="Boehm M."/>
            <person name="Friedrich F."/>
            <person name="Hurek T."/>
            <person name="Krause L."/>
            <person name="Linke B."/>
            <person name="McHardy A.C."/>
            <person name="Sarkar A."/>
            <person name="Schneiker S."/>
            <person name="Syed A.A."/>
            <person name="Thauer R."/>
            <person name="Vorhoelter F.-J."/>
            <person name="Weidner S."/>
            <person name="Puehler A."/>
            <person name="Reinhold-Hurek B."/>
            <person name="Kaiser O."/>
            <person name="Goesmann A."/>
        </authorList>
    </citation>
    <scope>NUCLEOTIDE SEQUENCE [LARGE SCALE GENOMIC DNA]</scope>
    <source>
        <strain evidence="20 21">BH72</strain>
    </source>
</reference>
<dbReference type="InterPro" id="IPR009061">
    <property type="entry name" value="DNA-bd_dom_put_sf"/>
</dbReference>
<feature type="domain" description="B5" evidence="19">
    <location>
        <begin position="401"/>
        <end position="476"/>
    </location>
</feature>
<evidence type="ECO:0000256" key="4">
    <source>
        <dbReference type="ARBA" id="ARBA00022490"/>
    </source>
</evidence>
<comment type="subunit">
    <text evidence="3 15">Tetramer of two alpha and two beta subunits.</text>
</comment>
<feature type="binding site" evidence="15">
    <location>
        <position position="460"/>
    </location>
    <ligand>
        <name>Mg(2+)</name>
        <dbReference type="ChEBI" id="CHEBI:18420"/>
        <note>shared with alpha subunit</note>
    </ligand>
</feature>
<comment type="similarity">
    <text evidence="2 15">Belongs to the phenylalanyl-tRNA synthetase beta subunit family. Type 1 subfamily.</text>
</comment>
<dbReference type="SUPFAM" id="SSF55681">
    <property type="entry name" value="Class II aaRS and biotin synthetases"/>
    <property type="match status" value="1"/>
</dbReference>
<dbReference type="Pfam" id="PF01588">
    <property type="entry name" value="tRNA_bind"/>
    <property type="match status" value="1"/>
</dbReference>
<dbReference type="AlphaFoldDB" id="A1K4E6"/>
<evidence type="ECO:0000256" key="5">
    <source>
        <dbReference type="ARBA" id="ARBA00022555"/>
    </source>
</evidence>
<dbReference type="FunFam" id="3.30.930.10:FF:000022">
    <property type="entry name" value="Phenylalanine--tRNA ligase beta subunit"/>
    <property type="match status" value="1"/>
</dbReference>
<keyword evidence="11 16" id="KW-0694">RNA-binding</keyword>
<comment type="catalytic activity">
    <reaction evidence="14 15">
        <text>tRNA(Phe) + L-phenylalanine + ATP = L-phenylalanyl-tRNA(Phe) + AMP + diphosphate + H(+)</text>
        <dbReference type="Rhea" id="RHEA:19413"/>
        <dbReference type="Rhea" id="RHEA-COMP:9668"/>
        <dbReference type="Rhea" id="RHEA-COMP:9699"/>
        <dbReference type="ChEBI" id="CHEBI:15378"/>
        <dbReference type="ChEBI" id="CHEBI:30616"/>
        <dbReference type="ChEBI" id="CHEBI:33019"/>
        <dbReference type="ChEBI" id="CHEBI:58095"/>
        <dbReference type="ChEBI" id="CHEBI:78442"/>
        <dbReference type="ChEBI" id="CHEBI:78531"/>
        <dbReference type="ChEBI" id="CHEBI:456215"/>
        <dbReference type="EC" id="6.1.1.20"/>
    </reaction>
</comment>
<dbReference type="HAMAP" id="MF_00283">
    <property type="entry name" value="Phe_tRNA_synth_beta1"/>
    <property type="match status" value="1"/>
</dbReference>
<dbReference type="FunFam" id="3.30.70.380:FF:000001">
    <property type="entry name" value="Phenylalanine--tRNA ligase beta subunit"/>
    <property type="match status" value="1"/>
</dbReference>
<comment type="cofactor">
    <cofactor evidence="15">
        <name>Mg(2+)</name>
        <dbReference type="ChEBI" id="CHEBI:18420"/>
    </cofactor>
    <text evidence="15">Binds 2 magnesium ions per tetramer.</text>
</comment>
<evidence type="ECO:0000256" key="9">
    <source>
        <dbReference type="ARBA" id="ARBA00022840"/>
    </source>
</evidence>
<evidence type="ECO:0000259" key="19">
    <source>
        <dbReference type="PROSITE" id="PS51483"/>
    </source>
</evidence>
<dbReference type="InterPro" id="IPR005146">
    <property type="entry name" value="B3/B4_tRNA-bd"/>
</dbReference>
<feature type="binding site" evidence="15">
    <location>
        <position position="463"/>
    </location>
    <ligand>
        <name>Mg(2+)</name>
        <dbReference type="ChEBI" id="CHEBI:18420"/>
        <note>shared with alpha subunit</note>
    </ligand>
</feature>
<dbReference type="Proteomes" id="UP000002588">
    <property type="component" value="Chromosome"/>
</dbReference>
<dbReference type="SUPFAM" id="SSF56037">
    <property type="entry name" value="PheT/TilS domain"/>
    <property type="match status" value="1"/>
</dbReference>
<dbReference type="KEGG" id="azo:azo1084"/>
<dbReference type="SUPFAM" id="SSF46955">
    <property type="entry name" value="Putative DNA-binding domain"/>
    <property type="match status" value="1"/>
</dbReference>
<dbReference type="InterPro" id="IPR020825">
    <property type="entry name" value="Phe-tRNA_synthase-like_B3/B4"/>
</dbReference>
<evidence type="ECO:0000256" key="2">
    <source>
        <dbReference type="ARBA" id="ARBA00008653"/>
    </source>
</evidence>
<evidence type="ECO:0000256" key="12">
    <source>
        <dbReference type="ARBA" id="ARBA00022917"/>
    </source>
</evidence>
<dbReference type="InterPro" id="IPR045864">
    <property type="entry name" value="aa-tRNA-synth_II/BPL/LPL"/>
</dbReference>
<dbReference type="GO" id="GO:0006432">
    <property type="term" value="P:phenylalanyl-tRNA aminoacylation"/>
    <property type="evidence" value="ECO:0007669"/>
    <property type="project" value="UniProtKB-UniRule"/>
</dbReference>
<organism evidence="20 21">
    <name type="scientific">Azoarcus sp. (strain BH72)</name>
    <dbReference type="NCBI Taxonomy" id="418699"/>
    <lineage>
        <taxon>Bacteria</taxon>
        <taxon>Pseudomonadati</taxon>
        <taxon>Pseudomonadota</taxon>
        <taxon>Betaproteobacteria</taxon>
        <taxon>Rhodocyclales</taxon>
        <taxon>Zoogloeaceae</taxon>
        <taxon>Azoarcus</taxon>
    </lineage>
</organism>
<dbReference type="InterPro" id="IPR005121">
    <property type="entry name" value="Fdx_antiC-bd"/>
</dbReference>
<dbReference type="GO" id="GO:0009328">
    <property type="term" value="C:phenylalanine-tRNA ligase complex"/>
    <property type="evidence" value="ECO:0007669"/>
    <property type="project" value="TreeGrafter"/>
</dbReference>
<dbReference type="SUPFAM" id="SSF50249">
    <property type="entry name" value="Nucleic acid-binding proteins"/>
    <property type="match status" value="1"/>
</dbReference>
<keyword evidence="4 15" id="KW-0963">Cytoplasm</keyword>
<dbReference type="NCBIfam" id="NF045760">
    <property type="entry name" value="YtpR"/>
    <property type="match status" value="1"/>
</dbReference>
<dbReference type="PANTHER" id="PTHR10947">
    <property type="entry name" value="PHENYLALANYL-TRNA SYNTHETASE BETA CHAIN AND LEUCINE-RICH REPEAT-CONTAINING PROTEIN 47"/>
    <property type="match status" value="1"/>
</dbReference>
<keyword evidence="21" id="KW-1185">Reference proteome</keyword>
<dbReference type="InterPro" id="IPR012340">
    <property type="entry name" value="NA-bd_OB-fold"/>
</dbReference>
<evidence type="ECO:0000259" key="18">
    <source>
        <dbReference type="PROSITE" id="PS51447"/>
    </source>
</evidence>
<dbReference type="Gene3D" id="2.40.50.140">
    <property type="entry name" value="Nucleic acid-binding proteins"/>
    <property type="match status" value="1"/>
</dbReference>
<evidence type="ECO:0000256" key="7">
    <source>
        <dbReference type="ARBA" id="ARBA00022723"/>
    </source>
</evidence>
<dbReference type="Pfam" id="PF03147">
    <property type="entry name" value="FDX-ACB"/>
    <property type="match status" value="1"/>
</dbReference>
<dbReference type="InterPro" id="IPR002547">
    <property type="entry name" value="tRNA-bd_dom"/>
</dbReference>
<keyword evidence="13 15" id="KW-0030">Aminoacyl-tRNA synthetase</keyword>
<dbReference type="PROSITE" id="PS51483">
    <property type="entry name" value="B5"/>
    <property type="match status" value="1"/>
</dbReference>
<dbReference type="GO" id="GO:0000049">
    <property type="term" value="F:tRNA binding"/>
    <property type="evidence" value="ECO:0007669"/>
    <property type="project" value="UniProtKB-UniRule"/>
</dbReference>
<dbReference type="EC" id="6.1.1.20" evidence="15"/>
<dbReference type="PROSITE" id="PS51447">
    <property type="entry name" value="FDX_ACB"/>
    <property type="match status" value="1"/>
</dbReference>
<dbReference type="eggNOG" id="COG0072">
    <property type="taxonomic scope" value="Bacteria"/>
</dbReference>
<accession>A1K4E6</accession>
<evidence type="ECO:0000256" key="1">
    <source>
        <dbReference type="ARBA" id="ARBA00004496"/>
    </source>
</evidence>
<dbReference type="Gene3D" id="3.30.930.10">
    <property type="entry name" value="Bira Bifunctional Protein, Domain 2"/>
    <property type="match status" value="1"/>
</dbReference>
<feature type="domain" description="FDX-ACB" evidence="18">
    <location>
        <begin position="699"/>
        <end position="792"/>
    </location>
</feature>
<keyword evidence="10 15" id="KW-0460">Magnesium</keyword>
<dbReference type="FunFam" id="3.30.56.10:FF:000002">
    <property type="entry name" value="Phenylalanine--tRNA ligase beta subunit"/>
    <property type="match status" value="1"/>
</dbReference>
<dbReference type="EMBL" id="AM406670">
    <property type="protein sequence ID" value="CAL93701.1"/>
    <property type="molecule type" value="Genomic_DNA"/>
</dbReference>
<evidence type="ECO:0000256" key="16">
    <source>
        <dbReference type="PROSITE-ProRule" id="PRU00209"/>
    </source>
</evidence>
<dbReference type="SMART" id="SM00896">
    <property type="entry name" value="FDX-ACB"/>
    <property type="match status" value="1"/>
</dbReference>
<keyword evidence="8 15" id="KW-0547">Nucleotide-binding</keyword>
<dbReference type="InterPro" id="IPR045060">
    <property type="entry name" value="Phe-tRNA-ligase_IIc_bsu"/>
</dbReference>
<dbReference type="SUPFAM" id="SSF54991">
    <property type="entry name" value="Anticodon-binding domain of PheRS"/>
    <property type="match status" value="1"/>
</dbReference>
<evidence type="ECO:0000313" key="21">
    <source>
        <dbReference type="Proteomes" id="UP000002588"/>
    </source>
</evidence>
<gene>
    <name evidence="15 20" type="primary">pheT</name>
    <name evidence="20" type="ordered locus">azo1084</name>
</gene>
<evidence type="ECO:0000256" key="6">
    <source>
        <dbReference type="ARBA" id="ARBA00022598"/>
    </source>
</evidence>